<evidence type="ECO:0000256" key="1">
    <source>
        <dbReference type="SAM" id="MobiDB-lite"/>
    </source>
</evidence>
<dbReference type="RefSeq" id="XP_047760987.1">
    <property type="nucleotide sequence ID" value="XM_047903684.1"/>
</dbReference>
<reference evidence="2" key="2">
    <citation type="journal article" date="2022" name="Microb. Genom.">
        <title>A chromosome-scale genome assembly of the tomato pathogen Cladosporium fulvum reveals a compartmentalized genome architecture and the presence of a dispensable chromosome.</title>
        <authorList>
            <person name="Zaccaron A.Z."/>
            <person name="Chen L.H."/>
            <person name="Samaras A."/>
            <person name="Stergiopoulos I."/>
        </authorList>
    </citation>
    <scope>NUCLEOTIDE SEQUENCE</scope>
    <source>
        <strain evidence="2">Race5_Kim</strain>
    </source>
</reference>
<evidence type="ECO:0000313" key="3">
    <source>
        <dbReference type="Proteomes" id="UP000756132"/>
    </source>
</evidence>
<protein>
    <submittedName>
        <fullName evidence="2">Uncharacterized protein</fullName>
    </submittedName>
</protein>
<feature type="compositionally biased region" description="Basic and acidic residues" evidence="1">
    <location>
        <begin position="414"/>
        <end position="433"/>
    </location>
</feature>
<feature type="region of interest" description="Disordered" evidence="1">
    <location>
        <begin position="369"/>
        <end position="513"/>
    </location>
</feature>
<feature type="region of interest" description="Disordered" evidence="1">
    <location>
        <begin position="27"/>
        <end position="47"/>
    </location>
</feature>
<dbReference type="KEGG" id="ffu:CLAFUR5_04536"/>
<name>A0A9Q8P814_PASFU</name>
<gene>
    <name evidence="2" type="ORF">CLAFUR5_04536</name>
</gene>
<feature type="compositionally biased region" description="Polar residues" evidence="1">
    <location>
        <begin position="402"/>
        <end position="411"/>
    </location>
</feature>
<dbReference type="GeneID" id="71984414"/>
<keyword evidence="3" id="KW-1185">Reference proteome</keyword>
<dbReference type="OrthoDB" id="3646552at2759"/>
<sequence>MSVANVMAQPTAAGTAMATNANKMTRAVKSQWDKRSQQNRDKAPEQNVDSQIDDVFLVLALLGEALLPLGVFDEAQYSSTLADVHSAIASSGLPAMADMFKKLPTELQYLCTAGLTMCAVFAPMHVYRGFGACVYSEWDWGCPDLKYLEKKVKKETSMFSKMPDPQPNKQVLLAFDRVAQVLQVKSMSFLTSRPSISGFAEAQPRYGPRSDKEVKDSLDLCEDLGKNLDKRGHPSPPGTKIVSWGIPWAGWTSTFSCQLTKDWELVLLNQMDPGRLLHAFLCRGSLTLDEGQLLTLPPGSPAESLACWLAGLPTMRHKIITWDSFETAYFEKKVGKRMTAKLGQYPLPNKFVIRDAVAVVRPISPPGQITTSLLHRTVSPPPYSPARDARDPTSPADWSSVAELSNASTDTLELGDRDAAELEHRDVKPEIDSRPVTGGASSFPATPASSSANVIQKSTTVPARKPTPSAVSEHPTVTLPVRAQTEVLRSKDHIREDRSDSAPPPLPPKVLNDHDPVPVLYSPAGRSVEASAFDSPTDLGPHYLRLLQSVARGHITPQQVQEMFISGSIHSPLSSYLTAEPQELDSNPAPPKFMGVSIPRGEVRRQSGSNSLDQKFPLS</sequence>
<reference evidence="2" key="1">
    <citation type="submission" date="2021-12" db="EMBL/GenBank/DDBJ databases">
        <authorList>
            <person name="Zaccaron A."/>
            <person name="Stergiopoulos I."/>
        </authorList>
    </citation>
    <scope>NUCLEOTIDE SEQUENCE</scope>
    <source>
        <strain evidence="2">Race5_Kim</strain>
    </source>
</reference>
<feature type="compositionally biased region" description="Low complexity" evidence="1">
    <location>
        <begin position="440"/>
        <end position="452"/>
    </location>
</feature>
<feature type="region of interest" description="Disordered" evidence="1">
    <location>
        <begin position="581"/>
        <end position="619"/>
    </location>
</feature>
<accession>A0A9Q8P814</accession>
<dbReference type="OMA" id="DAHCEEY"/>
<organism evidence="2 3">
    <name type="scientific">Passalora fulva</name>
    <name type="common">Tomato leaf mold</name>
    <name type="synonym">Cladosporium fulvum</name>
    <dbReference type="NCBI Taxonomy" id="5499"/>
    <lineage>
        <taxon>Eukaryota</taxon>
        <taxon>Fungi</taxon>
        <taxon>Dikarya</taxon>
        <taxon>Ascomycota</taxon>
        <taxon>Pezizomycotina</taxon>
        <taxon>Dothideomycetes</taxon>
        <taxon>Dothideomycetidae</taxon>
        <taxon>Mycosphaerellales</taxon>
        <taxon>Mycosphaerellaceae</taxon>
        <taxon>Fulvia</taxon>
    </lineage>
</organism>
<feature type="compositionally biased region" description="Basic and acidic residues" evidence="1">
    <location>
        <begin position="31"/>
        <end position="44"/>
    </location>
</feature>
<proteinExistence type="predicted"/>
<evidence type="ECO:0000313" key="2">
    <source>
        <dbReference type="EMBL" id="UJO16621.1"/>
    </source>
</evidence>
<dbReference type="Proteomes" id="UP000756132">
    <property type="component" value="Chromosome 4"/>
</dbReference>
<feature type="compositionally biased region" description="Basic and acidic residues" evidence="1">
    <location>
        <begin position="488"/>
        <end position="500"/>
    </location>
</feature>
<dbReference type="AlphaFoldDB" id="A0A9Q8P814"/>
<dbReference type="EMBL" id="CP090166">
    <property type="protein sequence ID" value="UJO16621.1"/>
    <property type="molecule type" value="Genomic_DNA"/>
</dbReference>